<proteinExistence type="inferred from homology"/>
<comment type="similarity">
    <text evidence="1">Belongs to the peptidase S13 family.</text>
</comment>
<dbReference type="InterPro" id="IPR012338">
    <property type="entry name" value="Beta-lactam/transpept-like"/>
</dbReference>
<accession>A0A6J7IVH2</accession>
<keyword evidence="2" id="KW-0378">Hydrolase</keyword>
<evidence type="ECO:0000256" key="1">
    <source>
        <dbReference type="ARBA" id="ARBA00006096"/>
    </source>
</evidence>
<gene>
    <name evidence="3" type="ORF">UFOPK3610_02111</name>
</gene>
<name>A0A6J7IVH2_9ZZZZ</name>
<dbReference type="GO" id="GO:0004185">
    <property type="term" value="F:serine-type carboxypeptidase activity"/>
    <property type="evidence" value="ECO:0007669"/>
    <property type="project" value="InterPro"/>
</dbReference>
<evidence type="ECO:0000313" key="3">
    <source>
        <dbReference type="EMBL" id="CAB4934344.1"/>
    </source>
</evidence>
<protein>
    <submittedName>
        <fullName evidence="3">Unannotated protein</fullName>
    </submittedName>
</protein>
<dbReference type="Gene3D" id="3.50.80.20">
    <property type="entry name" value="D-Ala-D-Ala carboxypeptidase C, peptidase S13"/>
    <property type="match status" value="1"/>
</dbReference>
<dbReference type="PRINTS" id="PR00922">
    <property type="entry name" value="DADACBPTASE3"/>
</dbReference>
<organism evidence="3">
    <name type="scientific">freshwater metagenome</name>
    <dbReference type="NCBI Taxonomy" id="449393"/>
    <lineage>
        <taxon>unclassified sequences</taxon>
        <taxon>metagenomes</taxon>
        <taxon>ecological metagenomes</taxon>
    </lineage>
</organism>
<dbReference type="Pfam" id="PF02113">
    <property type="entry name" value="Peptidase_S13"/>
    <property type="match status" value="2"/>
</dbReference>
<dbReference type="GO" id="GO:0000270">
    <property type="term" value="P:peptidoglycan metabolic process"/>
    <property type="evidence" value="ECO:0007669"/>
    <property type="project" value="TreeGrafter"/>
</dbReference>
<sequence length="408" mass="43037">MNRLRSAALAVVAAALVLAIAPSATSQPRLSNDDAAIRSALQIDFPRLGGVASVRVIDADGIHVFGVSMDKPMVPASTMKVITATNALTTLGADHRFVTKVVEGRQRNEIVLVGGGDPLLDRTTLRRLATRTKQQLAATGRSGRTMTVRLDDMLYPTPSDAPGWLSGDSPTYAAPVRALGLLYDYSWDTATNAAAAFVDALNTAGITANFGGRRAASANAAAVATVSAHTVGGAIKLMLIYSENNIAEQLFRHVALATGNEPTWQGARQAARDTLRSLQIPIRNLQLLDGSGLSMENRLTARSLTMTLRLEVDGQHPELAQIVDRRWLPTSGETGTLSGRFWAGGSDCAVGRVFAKTGSLAGVQTLAGLTRGADGSWKIFAVLTNDSYGDSRPVIDEMAAEINGCLAA</sequence>
<dbReference type="GO" id="GO:0006508">
    <property type="term" value="P:proteolysis"/>
    <property type="evidence" value="ECO:0007669"/>
    <property type="project" value="InterPro"/>
</dbReference>
<reference evidence="3" key="1">
    <citation type="submission" date="2020-05" db="EMBL/GenBank/DDBJ databases">
        <authorList>
            <person name="Chiriac C."/>
            <person name="Salcher M."/>
            <person name="Ghai R."/>
            <person name="Kavagutti S V."/>
        </authorList>
    </citation>
    <scope>NUCLEOTIDE SEQUENCE</scope>
</reference>
<dbReference type="EMBL" id="CAFBMR010000180">
    <property type="protein sequence ID" value="CAB4934344.1"/>
    <property type="molecule type" value="Genomic_DNA"/>
</dbReference>
<dbReference type="SUPFAM" id="SSF56601">
    <property type="entry name" value="beta-lactamase/transpeptidase-like"/>
    <property type="match status" value="1"/>
</dbReference>
<dbReference type="Gene3D" id="3.40.710.10">
    <property type="entry name" value="DD-peptidase/beta-lactamase superfamily"/>
    <property type="match status" value="2"/>
</dbReference>
<dbReference type="PANTHER" id="PTHR30023">
    <property type="entry name" value="D-ALANYL-D-ALANINE CARBOXYPEPTIDASE"/>
    <property type="match status" value="1"/>
</dbReference>
<dbReference type="AlphaFoldDB" id="A0A6J7IVH2"/>
<dbReference type="PANTHER" id="PTHR30023:SF0">
    <property type="entry name" value="PENICILLIN-SENSITIVE CARBOXYPEPTIDASE A"/>
    <property type="match status" value="1"/>
</dbReference>
<evidence type="ECO:0000256" key="2">
    <source>
        <dbReference type="ARBA" id="ARBA00022801"/>
    </source>
</evidence>
<dbReference type="InterPro" id="IPR000667">
    <property type="entry name" value="Peptidase_S13"/>
</dbReference>